<feature type="compositionally biased region" description="Acidic residues" evidence="1">
    <location>
        <begin position="1"/>
        <end position="12"/>
    </location>
</feature>
<dbReference type="EMBL" id="JBHSGF010000002">
    <property type="protein sequence ID" value="MFC4554378.1"/>
    <property type="molecule type" value="Genomic_DNA"/>
</dbReference>
<dbReference type="InterPro" id="IPR043763">
    <property type="entry name" value="DUF5709"/>
</dbReference>
<dbReference type="Proteomes" id="UP001595955">
    <property type="component" value="Unassembled WGS sequence"/>
</dbReference>
<sequence>MSENDMSVEPDTSEAAASMDTTADTSATRQDPSLAGEGDTDQLQKEEMLVERGVDDLADEGVSPPERDPLRGLNLTPREQVEGDTLAERLEQEQPEVWEEAGDQPLPDRQPDRAGRLEALPDDDDPTDTVGEAQSSWAADVGVAGGAATAEEAAMHIVDEDEAPGLTGLVDEGGTPG</sequence>
<feature type="region of interest" description="Disordered" evidence="1">
    <location>
        <begin position="1"/>
        <end position="139"/>
    </location>
</feature>
<gene>
    <name evidence="3" type="ORF">ACFO3F_03870</name>
</gene>
<accession>A0ABV9D835</accession>
<proteinExistence type="predicted"/>
<dbReference type="RefSeq" id="WP_244925283.1">
    <property type="nucleotide sequence ID" value="NZ_CP033325.1"/>
</dbReference>
<organism evidence="3 4">
    <name type="scientific">Georgenia faecalis</name>
    <dbReference type="NCBI Taxonomy" id="2483799"/>
    <lineage>
        <taxon>Bacteria</taxon>
        <taxon>Bacillati</taxon>
        <taxon>Actinomycetota</taxon>
        <taxon>Actinomycetes</taxon>
        <taxon>Micrococcales</taxon>
        <taxon>Bogoriellaceae</taxon>
        <taxon>Georgenia</taxon>
    </lineage>
</organism>
<evidence type="ECO:0000313" key="4">
    <source>
        <dbReference type="Proteomes" id="UP001595955"/>
    </source>
</evidence>
<evidence type="ECO:0000259" key="2">
    <source>
        <dbReference type="Pfam" id="PF18970"/>
    </source>
</evidence>
<feature type="compositionally biased region" description="Low complexity" evidence="1">
    <location>
        <begin position="13"/>
        <end position="28"/>
    </location>
</feature>
<name>A0ABV9D835_9MICO</name>
<feature type="compositionally biased region" description="Basic and acidic residues" evidence="1">
    <location>
        <begin position="42"/>
        <end position="55"/>
    </location>
</feature>
<reference evidence="4" key="1">
    <citation type="journal article" date="2019" name="Int. J. Syst. Evol. Microbiol.">
        <title>The Global Catalogue of Microorganisms (GCM) 10K type strain sequencing project: providing services to taxonomists for standard genome sequencing and annotation.</title>
        <authorList>
            <consortium name="The Broad Institute Genomics Platform"/>
            <consortium name="The Broad Institute Genome Sequencing Center for Infectious Disease"/>
            <person name="Wu L."/>
            <person name="Ma J."/>
        </authorList>
    </citation>
    <scope>NUCLEOTIDE SEQUENCE [LARGE SCALE GENOMIC DNA]</scope>
    <source>
        <strain evidence="4">JCM 3369</strain>
    </source>
</reference>
<comment type="caution">
    <text evidence="3">The sequence shown here is derived from an EMBL/GenBank/DDBJ whole genome shotgun (WGS) entry which is preliminary data.</text>
</comment>
<keyword evidence="4" id="KW-1185">Reference proteome</keyword>
<evidence type="ECO:0000256" key="1">
    <source>
        <dbReference type="SAM" id="MobiDB-lite"/>
    </source>
</evidence>
<dbReference type="Pfam" id="PF18970">
    <property type="entry name" value="DUF5709"/>
    <property type="match status" value="1"/>
</dbReference>
<protein>
    <submittedName>
        <fullName evidence="3">DUF5709 domain-containing protein</fullName>
    </submittedName>
</protein>
<feature type="compositionally biased region" description="Acidic residues" evidence="1">
    <location>
        <begin position="93"/>
        <end position="102"/>
    </location>
</feature>
<feature type="domain" description="DUF5709" evidence="2">
    <location>
        <begin position="109"/>
        <end position="160"/>
    </location>
</feature>
<evidence type="ECO:0000313" key="3">
    <source>
        <dbReference type="EMBL" id="MFC4554378.1"/>
    </source>
</evidence>